<keyword evidence="2" id="KW-0378">Hydrolase</keyword>
<evidence type="ECO:0000259" key="1">
    <source>
        <dbReference type="Pfam" id="PF00723"/>
    </source>
</evidence>
<dbReference type="PANTHER" id="PTHR31616">
    <property type="entry name" value="TREHALASE"/>
    <property type="match status" value="1"/>
</dbReference>
<sequence length="368" mass="41707">MQYQPSGAFVAAPTTSLPEAVGGSLNWDYRYTWLRDMSVLVDTLHQLGFVQEVDQFMDWLDTSCASAPLNFQMLYRVDGEPRVTEHELPELDGYRGSRPVRVGNAAAGQKQLDVYGEVMEAAHAAWKRDKHLPRRRRAMLLRIVDHVLQHWQEPDAGIWESRSRPKRYLYSQAMCWLALDRALRMDSSLRLGEGRRVDVRRVRTRIRREVLTRGFNQRLGTFTQGFDDDTLDASALTVPLTGMLDASDPRVVSTVRVVQAQLMRGGLVYRHKGTESEFAQDEGAFLVCSFWLVDVLAQMGRFDEAEELFARVSRTANDLGLFAEEFDPGTGQPMGNFPLALSHLSMVGAVLNLERAARSRRHAPRGRP</sequence>
<evidence type="ECO:0000313" key="3">
    <source>
        <dbReference type="Proteomes" id="UP000606991"/>
    </source>
</evidence>
<reference evidence="2 3" key="1">
    <citation type="submission" date="2020-10" db="EMBL/GenBank/DDBJ databases">
        <title>Ca. Dormibacterota MAGs.</title>
        <authorList>
            <person name="Montgomery K."/>
        </authorList>
    </citation>
    <scope>NUCLEOTIDE SEQUENCE [LARGE SCALE GENOMIC DNA]</scope>
    <source>
        <strain evidence="2">SC8812_S17_18</strain>
    </source>
</reference>
<gene>
    <name evidence="2" type="ORF">JF886_01725</name>
</gene>
<organism evidence="2 3">
    <name type="scientific">Candidatus Aeolococcus gillhamiae</name>
    <dbReference type="NCBI Taxonomy" id="3127015"/>
    <lineage>
        <taxon>Bacteria</taxon>
        <taxon>Bacillati</taxon>
        <taxon>Candidatus Dormiibacterota</taxon>
        <taxon>Candidatus Dormibacteria</taxon>
        <taxon>Candidatus Aeolococcales</taxon>
        <taxon>Candidatus Aeolococcaceae</taxon>
        <taxon>Candidatus Aeolococcus</taxon>
    </lineage>
</organism>
<dbReference type="EMBL" id="JAEKNS010000025">
    <property type="protein sequence ID" value="MBJ7593574.1"/>
    <property type="molecule type" value="Genomic_DNA"/>
</dbReference>
<name>A0A934JTE0_9BACT</name>
<dbReference type="InterPro" id="IPR011613">
    <property type="entry name" value="GH15-like"/>
</dbReference>
<dbReference type="Gene3D" id="1.50.10.10">
    <property type="match status" value="1"/>
</dbReference>
<dbReference type="PANTHER" id="PTHR31616:SF10">
    <property type="entry name" value="TREHALASE"/>
    <property type="match status" value="1"/>
</dbReference>
<dbReference type="Pfam" id="PF00723">
    <property type="entry name" value="Glyco_hydro_15"/>
    <property type="match status" value="1"/>
</dbReference>
<proteinExistence type="predicted"/>
<accession>A0A934JTE0</accession>
<dbReference type="GO" id="GO:0015927">
    <property type="term" value="F:trehalase activity"/>
    <property type="evidence" value="ECO:0007669"/>
    <property type="project" value="TreeGrafter"/>
</dbReference>
<dbReference type="SUPFAM" id="SSF48208">
    <property type="entry name" value="Six-hairpin glycosidases"/>
    <property type="match status" value="1"/>
</dbReference>
<evidence type="ECO:0000313" key="2">
    <source>
        <dbReference type="EMBL" id="MBJ7593574.1"/>
    </source>
</evidence>
<dbReference type="InterPro" id="IPR008928">
    <property type="entry name" value="6-hairpin_glycosidase_sf"/>
</dbReference>
<comment type="caution">
    <text evidence="2">The sequence shown here is derived from an EMBL/GenBank/DDBJ whole genome shotgun (WGS) entry which is preliminary data.</text>
</comment>
<feature type="domain" description="GH15-like" evidence="1">
    <location>
        <begin position="2"/>
        <end position="349"/>
    </location>
</feature>
<dbReference type="InterPro" id="IPR012341">
    <property type="entry name" value="6hp_glycosidase-like_sf"/>
</dbReference>
<dbReference type="Proteomes" id="UP000606991">
    <property type="component" value="Unassembled WGS sequence"/>
</dbReference>
<dbReference type="AlphaFoldDB" id="A0A934JTE0"/>
<dbReference type="GO" id="GO:0005993">
    <property type="term" value="P:trehalose catabolic process"/>
    <property type="evidence" value="ECO:0007669"/>
    <property type="project" value="TreeGrafter"/>
</dbReference>
<protein>
    <submittedName>
        <fullName evidence="2">Glycoside hydrolase family 15 protein</fullName>
    </submittedName>
</protein>